<evidence type="ECO:0000259" key="2">
    <source>
        <dbReference type="Pfam" id="PF02517"/>
    </source>
</evidence>
<keyword evidence="1" id="KW-0472">Membrane</keyword>
<feature type="transmembrane region" description="Helical" evidence="1">
    <location>
        <begin position="46"/>
        <end position="66"/>
    </location>
</feature>
<organism evidence="3 4">
    <name type="scientific">Falsarthrobacter nasiphocae</name>
    <dbReference type="NCBI Taxonomy" id="189863"/>
    <lineage>
        <taxon>Bacteria</taxon>
        <taxon>Bacillati</taxon>
        <taxon>Actinomycetota</taxon>
        <taxon>Actinomycetes</taxon>
        <taxon>Micrococcales</taxon>
        <taxon>Micrococcaceae</taxon>
        <taxon>Falsarthrobacter</taxon>
    </lineage>
</organism>
<dbReference type="Pfam" id="PF02517">
    <property type="entry name" value="Rce1-like"/>
    <property type="match status" value="1"/>
</dbReference>
<dbReference type="InterPro" id="IPR003675">
    <property type="entry name" value="Rce1/LyrA-like_dom"/>
</dbReference>
<evidence type="ECO:0000256" key="1">
    <source>
        <dbReference type="SAM" id="Phobius"/>
    </source>
</evidence>
<dbReference type="GO" id="GO:0006508">
    <property type="term" value="P:proteolysis"/>
    <property type="evidence" value="ECO:0007669"/>
    <property type="project" value="UniProtKB-KW"/>
</dbReference>
<proteinExistence type="predicted"/>
<dbReference type="GO" id="GO:0080120">
    <property type="term" value="P:CAAX-box protein maturation"/>
    <property type="evidence" value="ECO:0007669"/>
    <property type="project" value="UniProtKB-ARBA"/>
</dbReference>
<feature type="transmembrane region" description="Helical" evidence="1">
    <location>
        <begin position="169"/>
        <end position="196"/>
    </location>
</feature>
<comment type="caution">
    <text evidence="3">The sequence shown here is derived from an EMBL/GenBank/DDBJ whole genome shotgun (WGS) entry which is preliminary data.</text>
</comment>
<sequence>MAPEQTSASPQHEPNGVTRWAALLVPSGAAAAGLAIASAAPRGGAIFYAATFGVAAVYAVAWVLWGRGVRGGAPMPASPALPARAELRRGVLIGLGLLALFLIGAQVVRVVPSLLGPVQSLLDNARVGPLWLTAMTTALNGLGEEAYFRRVIPRSLRGSLLFRAIISMGLYLAVTAALGVPLLAVAALLVGGAAFWEAERSGSLVSPTALHLTWSLGMLVALPLVL</sequence>
<gene>
    <name evidence="3" type="ORF">J2S35_001118</name>
</gene>
<feature type="transmembrane region" description="Helical" evidence="1">
    <location>
        <begin position="87"/>
        <end position="108"/>
    </location>
</feature>
<feature type="domain" description="CAAX prenyl protease 2/Lysostaphin resistance protein A-like" evidence="2">
    <location>
        <begin position="128"/>
        <end position="216"/>
    </location>
</feature>
<dbReference type="GO" id="GO:0004175">
    <property type="term" value="F:endopeptidase activity"/>
    <property type="evidence" value="ECO:0007669"/>
    <property type="project" value="UniProtKB-ARBA"/>
</dbReference>
<name>A0AAE4C646_9MICC</name>
<accession>A0AAE4C646</accession>
<keyword evidence="1" id="KW-0812">Transmembrane</keyword>
<dbReference type="Proteomes" id="UP001247307">
    <property type="component" value="Unassembled WGS sequence"/>
</dbReference>
<dbReference type="RefSeq" id="WP_309850812.1">
    <property type="nucleotide sequence ID" value="NZ_BAAAIU010000005.1"/>
</dbReference>
<keyword evidence="1" id="KW-1133">Transmembrane helix</keyword>
<keyword evidence="3" id="KW-0645">Protease</keyword>
<feature type="transmembrane region" description="Helical" evidence="1">
    <location>
        <begin position="208"/>
        <end position="225"/>
    </location>
</feature>
<feature type="transmembrane region" description="Helical" evidence="1">
    <location>
        <begin position="20"/>
        <end position="40"/>
    </location>
</feature>
<evidence type="ECO:0000313" key="3">
    <source>
        <dbReference type="EMBL" id="MDR6892178.1"/>
    </source>
</evidence>
<evidence type="ECO:0000313" key="4">
    <source>
        <dbReference type="Proteomes" id="UP001247307"/>
    </source>
</evidence>
<reference evidence="3" key="1">
    <citation type="submission" date="2023-07" db="EMBL/GenBank/DDBJ databases">
        <title>Sequencing the genomes of 1000 actinobacteria strains.</title>
        <authorList>
            <person name="Klenk H.-P."/>
        </authorList>
    </citation>
    <scope>NUCLEOTIDE SEQUENCE</scope>
    <source>
        <strain evidence="3">DSM 13988</strain>
    </source>
</reference>
<protein>
    <submittedName>
        <fullName evidence="3">Membrane protease YdiL (CAAX protease family)</fullName>
    </submittedName>
</protein>
<dbReference type="EMBL" id="JAVDUI010000001">
    <property type="protein sequence ID" value="MDR6892178.1"/>
    <property type="molecule type" value="Genomic_DNA"/>
</dbReference>
<keyword evidence="4" id="KW-1185">Reference proteome</keyword>
<dbReference type="AlphaFoldDB" id="A0AAE4C646"/>
<keyword evidence="3" id="KW-0378">Hydrolase</keyword>